<dbReference type="Gene3D" id="3.40.50.1000">
    <property type="entry name" value="HAD superfamily/HAD-like"/>
    <property type="match status" value="1"/>
</dbReference>
<dbReference type="PANTHER" id="PTHR10000">
    <property type="entry name" value="PHOSPHOSERINE PHOSPHATASE"/>
    <property type="match status" value="1"/>
</dbReference>
<dbReference type="EMBL" id="DRUZ01000096">
    <property type="protein sequence ID" value="HHS02388.1"/>
    <property type="molecule type" value="Genomic_DNA"/>
</dbReference>
<dbReference type="InterPro" id="IPR006379">
    <property type="entry name" value="HAD-SF_hydro_IIB"/>
</dbReference>
<dbReference type="Pfam" id="PF08282">
    <property type="entry name" value="Hydrolase_3"/>
    <property type="match status" value="1"/>
</dbReference>
<dbReference type="InterPro" id="IPR000150">
    <property type="entry name" value="Cof"/>
</dbReference>
<dbReference type="SFLD" id="SFLDG01140">
    <property type="entry name" value="C2.B:_Phosphomannomutase_and_P"/>
    <property type="match status" value="1"/>
</dbReference>
<evidence type="ECO:0000313" key="1">
    <source>
        <dbReference type="EMBL" id="HHS02388.1"/>
    </source>
</evidence>
<dbReference type="CDD" id="cd07516">
    <property type="entry name" value="HAD_Pase"/>
    <property type="match status" value="1"/>
</dbReference>
<dbReference type="InterPro" id="IPR023214">
    <property type="entry name" value="HAD_sf"/>
</dbReference>
<dbReference type="NCBIfam" id="TIGR00099">
    <property type="entry name" value="Cof-subfamily"/>
    <property type="match status" value="1"/>
</dbReference>
<proteinExistence type="predicted"/>
<sequence length="279" mass="32006">MYKLIAIDLDMTLLDKNKNISQKNRRAIELAKQKGVKIVLCSGRILKGVMYFAKVLGLHDQVIVACNGAIVRDLKKNKDIYYVGLENEKSLEIARICKENDIYYHYYFQDTMIARRLDYSSKFYYEKNKELPKEERIDIIIDDCEQTLKSCGNLITKFVIIDKDVEKVDRVREIIEKRLSGVETTKSDTNILEVMKEGVNKKRALEFVCSYLGIDPKEIMAIGDNENDLQMIEFAGLGVAMENAIEELKKIADFVTQSYEDDGVAKAIEKFVLGETINV</sequence>
<name>A0A7C5V5Q0_9FIRM</name>
<protein>
    <submittedName>
        <fullName evidence="1">HAD family phosphatase</fullName>
    </submittedName>
</protein>
<dbReference type="GO" id="GO:0005829">
    <property type="term" value="C:cytosol"/>
    <property type="evidence" value="ECO:0007669"/>
    <property type="project" value="TreeGrafter"/>
</dbReference>
<dbReference type="Gene3D" id="3.30.1240.10">
    <property type="match status" value="1"/>
</dbReference>
<dbReference type="SUPFAM" id="SSF56784">
    <property type="entry name" value="HAD-like"/>
    <property type="match status" value="1"/>
</dbReference>
<reference evidence="1" key="1">
    <citation type="journal article" date="2020" name="mSystems">
        <title>Genome- and Community-Level Interaction Insights into Carbon Utilization and Element Cycling Functions of Hydrothermarchaeota in Hydrothermal Sediment.</title>
        <authorList>
            <person name="Zhou Z."/>
            <person name="Liu Y."/>
            <person name="Xu W."/>
            <person name="Pan J."/>
            <person name="Luo Z.H."/>
            <person name="Li M."/>
        </authorList>
    </citation>
    <scope>NUCLEOTIDE SEQUENCE [LARGE SCALE GENOMIC DNA]</scope>
    <source>
        <strain evidence="1">SpSt-102</strain>
    </source>
</reference>
<dbReference type="GO" id="GO:0000287">
    <property type="term" value="F:magnesium ion binding"/>
    <property type="evidence" value="ECO:0007669"/>
    <property type="project" value="TreeGrafter"/>
</dbReference>
<dbReference type="AlphaFoldDB" id="A0A7C5V5Q0"/>
<dbReference type="NCBIfam" id="TIGR01484">
    <property type="entry name" value="HAD-SF-IIB"/>
    <property type="match status" value="1"/>
</dbReference>
<dbReference type="PROSITE" id="PS01229">
    <property type="entry name" value="COF_2"/>
    <property type="match status" value="1"/>
</dbReference>
<dbReference type="SFLD" id="SFLDG01144">
    <property type="entry name" value="C2.B.4:_PGP_Like"/>
    <property type="match status" value="1"/>
</dbReference>
<accession>A0A7C5V5Q0</accession>
<gene>
    <name evidence="1" type="ORF">ENL71_07855</name>
</gene>
<dbReference type="SFLD" id="SFLDS00003">
    <property type="entry name" value="Haloacid_Dehalogenase"/>
    <property type="match status" value="1"/>
</dbReference>
<organism evidence="1">
    <name type="scientific">Caldicellulosiruptor owensensis</name>
    <dbReference type="NCBI Taxonomy" id="55205"/>
    <lineage>
        <taxon>Bacteria</taxon>
        <taxon>Bacillati</taxon>
        <taxon>Bacillota</taxon>
        <taxon>Bacillota incertae sedis</taxon>
        <taxon>Caldicellulosiruptorales</taxon>
        <taxon>Caldicellulosiruptoraceae</taxon>
        <taxon>Caldicellulosiruptor</taxon>
    </lineage>
</organism>
<dbReference type="PANTHER" id="PTHR10000:SF8">
    <property type="entry name" value="HAD SUPERFAMILY HYDROLASE-LIKE, TYPE 3"/>
    <property type="match status" value="1"/>
</dbReference>
<dbReference type="InterPro" id="IPR036412">
    <property type="entry name" value="HAD-like_sf"/>
</dbReference>
<dbReference type="GO" id="GO:0016791">
    <property type="term" value="F:phosphatase activity"/>
    <property type="evidence" value="ECO:0007669"/>
    <property type="project" value="UniProtKB-ARBA"/>
</dbReference>
<comment type="caution">
    <text evidence="1">The sequence shown here is derived from an EMBL/GenBank/DDBJ whole genome shotgun (WGS) entry which is preliminary data.</text>
</comment>